<keyword evidence="1" id="KW-1277">Toxin-antitoxin system</keyword>
<dbReference type="Proteomes" id="UP000070578">
    <property type="component" value="Unassembled WGS sequence"/>
</dbReference>
<dbReference type="EMBL" id="LSLI01000064">
    <property type="protein sequence ID" value="KXS31641.1"/>
    <property type="molecule type" value="Genomic_DNA"/>
</dbReference>
<protein>
    <submittedName>
        <fullName evidence="2">Plasmid stabilization system protein</fullName>
    </submittedName>
</protein>
<gene>
    <name evidence="2" type="ORF">AWT59_2242</name>
</gene>
<evidence type="ECO:0000256" key="1">
    <source>
        <dbReference type="ARBA" id="ARBA00022649"/>
    </source>
</evidence>
<dbReference type="Gene3D" id="3.30.2310.20">
    <property type="entry name" value="RelE-like"/>
    <property type="match status" value="1"/>
</dbReference>
<evidence type="ECO:0000313" key="2">
    <source>
        <dbReference type="EMBL" id="KXS31641.1"/>
    </source>
</evidence>
<dbReference type="AlphaFoldDB" id="A0A139BRP4"/>
<comment type="caution">
    <text evidence="2">The sequence shown here is derived from an EMBL/GenBank/DDBJ whole genome shotgun (WGS) entry which is preliminary data.</text>
</comment>
<dbReference type="InterPro" id="IPR007712">
    <property type="entry name" value="RelE/ParE_toxin"/>
</dbReference>
<sequence>MQLIFLTLARDELAEAKRFYNRQQQGLGGSFQREAQTAARLIQERPLAWQIEIDPVRRFIFDRFPYKMLYIIRAERIVVIAVAHQHRQPDYWVDRV</sequence>
<dbReference type="Pfam" id="PF05016">
    <property type="entry name" value="ParE_toxin"/>
    <property type="match status" value="1"/>
</dbReference>
<proteinExistence type="predicted"/>
<name>A0A139BRP4_9PROT</name>
<evidence type="ECO:0000313" key="3">
    <source>
        <dbReference type="Proteomes" id="UP000070578"/>
    </source>
</evidence>
<reference evidence="2 3" key="1">
    <citation type="submission" date="2016-02" db="EMBL/GenBank/DDBJ databases">
        <authorList>
            <person name="Wen L."/>
            <person name="He K."/>
            <person name="Yang H."/>
        </authorList>
    </citation>
    <scope>NUCLEOTIDE SEQUENCE [LARGE SCALE GENOMIC DNA]</scope>
    <source>
        <strain evidence="2">ShG14-8</strain>
    </source>
</reference>
<organism evidence="2 3">
    <name type="scientific">Candidatus Gallionella acididurans</name>
    <dbReference type="NCBI Taxonomy" id="1796491"/>
    <lineage>
        <taxon>Bacteria</taxon>
        <taxon>Pseudomonadati</taxon>
        <taxon>Pseudomonadota</taxon>
        <taxon>Betaproteobacteria</taxon>
        <taxon>Nitrosomonadales</taxon>
        <taxon>Gallionellaceae</taxon>
        <taxon>Gallionella</taxon>
    </lineage>
</organism>
<accession>A0A139BRP4</accession>
<dbReference type="InterPro" id="IPR035093">
    <property type="entry name" value="RelE/ParE_toxin_dom_sf"/>
</dbReference>
<reference evidence="2 3" key="2">
    <citation type="submission" date="2016-03" db="EMBL/GenBank/DDBJ databases">
        <title>New uncultured bacterium of the family Gallionellaceae from acid mine drainage: description and reconstruction of genome based on metagenomic analysis of microbial community.</title>
        <authorList>
            <person name="Kadnikov V."/>
            <person name="Ivasenko D."/>
            <person name="Beletsky A."/>
            <person name="Mardanov A."/>
            <person name="Danilova E."/>
            <person name="Pimenov N."/>
            <person name="Karnachuk O."/>
            <person name="Ravin N."/>
        </authorList>
    </citation>
    <scope>NUCLEOTIDE SEQUENCE [LARGE SCALE GENOMIC DNA]</scope>
    <source>
        <strain evidence="2">ShG14-8</strain>
    </source>
</reference>